<feature type="region of interest" description="Disordered" evidence="1">
    <location>
        <begin position="151"/>
        <end position="170"/>
    </location>
</feature>
<dbReference type="Proteomes" id="UP000053424">
    <property type="component" value="Unassembled WGS sequence"/>
</dbReference>
<gene>
    <name evidence="3" type="ORF">M413DRAFT_23449</name>
</gene>
<name>A0A0C3CTL4_HEBCY</name>
<dbReference type="AlphaFoldDB" id="A0A0C3CTL4"/>
<dbReference type="EMBL" id="KN831770">
    <property type="protein sequence ID" value="KIM47206.1"/>
    <property type="molecule type" value="Genomic_DNA"/>
</dbReference>
<protein>
    <submittedName>
        <fullName evidence="3">Uncharacterized protein</fullName>
    </submittedName>
</protein>
<accession>A0A0C3CTL4</accession>
<organism evidence="3 4">
    <name type="scientific">Hebeloma cylindrosporum</name>
    <dbReference type="NCBI Taxonomy" id="76867"/>
    <lineage>
        <taxon>Eukaryota</taxon>
        <taxon>Fungi</taxon>
        <taxon>Dikarya</taxon>
        <taxon>Basidiomycota</taxon>
        <taxon>Agaricomycotina</taxon>
        <taxon>Agaricomycetes</taxon>
        <taxon>Agaricomycetidae</taxon>
        <taxon>Agaricales</taxon>
        <taxon>Agaricineae</taxon>
        <taxon>Hymenogastraceae</taxon>
        <taxon>Hebeloma</taxon>
    </lineage>
</organism>
<dbReference type="HOGENOM" id="CLU_074398_0_0_1"/>
<keyword evidence="2" id="KW-1133">Transmembrane helix</keyword>
<keyword evidence="2" id="KW-0812">Transmembrane</keyword>
<feature type="region of interest" description="Disordered" evidence="1">
    <location>
        <begin position="276"/>
        <end position="324"/>
    </location>
</feature>
<proteinExistence type="predicted"/>
<keyword evidence="4" id="KW-1185">Reference proteome</keyword>
<feature type="compositionally biased region" description="Polar residues" evidence="1">
    <location>
        <begin position="276"/>
        <end position="304"/>
    </location>
</feature>
<feature type="region of interest" description="Disordered" evidence="1">
    <location>
        <begin position="176"/>
        <end position="211"/>
    </location>
</feature>
<reference evidence="3 4" key="1">
    <citation type="submission" date="2014-04" db="EMBL/GenBank/DDBJ databases">
        <authorList>
            <consortium name="DOE Joint Genome Institute"/>
            <person name="Kuo A."/>
            <person name="Gay G."/>
            <person name="Dore J."/>
            <person name="Kohler A."/>
            <person name="Nagy L.G."/>
            <person name="Floudas D."/>
            <person name="Copeland A."/>
            <person name="Barry K.W."/>
            <person name="Cichocki N."/>
            <person name="Veneault-Fourrey C."/>
            <person name="LaButti K."/>
            <person name="Lindquist E.A."/>
            <person name="Lipzen A."/>
            <person name="Lundell T."/>
            <person name="Morin E."/>
            <person name="Murat C."/>
            <person name="Sun H."/>
            <person name="Tunlid A."/>
            <person name="Henrissat B."/>
            <person name="Grigoriev I.V."/>
            <person name="Hibbett D.S."/>
            <person name="Martin F."/>
            <person name="Nordberg H.P."/>
            <person name="Cantor M.N."/>
            <person name="Hua S.X."/>
        </authorList>
    </citation>
    <scope>NUCLEOTIDE SEQUENCE [LARGE SCALE GENOMIC DNA]</scope>
    <source>
        <strain evidence="4">h7</strain>
    </source>
</reference>
<evidence type="ECO:0000313" key="4">
    <source>
        <dbReference type="Proteomes" id="UP000053424"/>
    </source>
</evidence>
<keyword evidence="2" id="KW-0472">Membrane</keyword>
<reference evidence="4" key="2">
    <citation type="submission" date="2015-01" db="EMBL/GenBank/DDBJ databases">
        <title>Evolutionary Origins and Diversification of the Mycorrhizal Mutualists.</title>
        <authorList>
            <consortium name="DOE Joint Genome Institute"/>
            <consortium name="Mycorrhizal Genomics Consortium"/>
            <person name="Kohler A."/>
            <person name="Kuo A."/>
            <person name="Nagy L.G."/>
            <person name="Floudas D."/>
            <person name="Copeland A."/>
            <person name="Barry K.W."/>
            <person name="Cichocki N."/>
            <person name="Veneault-Fourrey C."/>
            <person name="LaButti K."/>
            <person name="Lindquist E.A."/>
            <person name="Lipzen A."/>
            <person name="Lundell T."/>
            <person name="Morin E."/>
            <person name="Murat C."/>
            <person name="Riley R."/>
            <person name="Ohm R."/>
            <person name="Sun H."/>
            <person name="Tunlid A."/>
            <person name="Henrissat B."/>
            <person name="Grigoriev I.V."/>
            <person name="Hibbett D.S."/>
            <person name="Martin F."/>
        </authorList>
    </citation>
    <scope>NUCLEOTIDE SEQUENCE [LARGE SCALE GENOMIC DNA]</scope>
    <source>
        <strain evidence="4">h7</strain>
    </source>
</reference>
<feature type="transmembrane region" description="Helical" evidence="2">
    <location>
        <begin position="121"/>
        <end position="143"/>
    </location>
</feature>
<evidence type="ECO:0000256" key="2">
    <source>
        <dbReference type="SAM" id="Phobius"/>
    </source>
</evidence>
<sequence>MAHVGGQYHHLALPTYTLELELTLYDLNREPGASCRYNVDCNWGINCNGSFSPNGVCGGYGAYMNNMESYDGLDFGRDYCLSGKASQNNIGYWLCTGGPPMALTSPPLRSTTASNHKVSKALIAGVSVAGAVVLAAIVAFIIWRTRRDNESRGSPVEASMSNERSSSVDERKIADAYIPQSQSTPSPRPYAVSESIPPGLPTDNSSFSNPMIVAPPIMHPEIQSEDYPGQGTLPMRQTTTLGSMEKRTIMARQGPDAASNTNSGFYTSAISGSITTRPSSNQIYDPTRVPFNQANSPTMNTEFSPTDLYDTAKSPLKQVSEKDG</sequence>
<dbReference type="OrthoDB" id="3059668at2759"/>
<evidence type="ECO:0000256" key="1">
    <source>
        <dbReference type="SAM" id="MobiDB-lite"/>
    </source>
</evidence>
<evidence type="ECO:0000313" key="3">
    <source>
        <dbReference type="EMBL" id="KIM47206.1"/>
    </source>
</evidence>